<keyword evidence="2" id="KW-1185">Reference proteome</keyword>
<sequence>MALIFGVLRLAYFKNLKSFKRSFLRIRTNNNLIDVLFEENWKIITTDFFEIKRKMGKECLPCSCLHADKPGRVTTLSLHSFIFYFF</sequence>
<comment type="caution">
    <text evidence="1">The sequence shown here is derived from an EMBL/GenBank/DDBJ whole genome shotgun (WGS) entry which is preliminary data.</text>
</comment>
<gene>
    <name evidence="1" type="ORF">MENTE1834_LOCUS12340</name>
</gene>
<organism evidence="1 2">
    <name type="scientific">Meloidogyne enterolobii</name>
    <name type="common">Root-knot nematode worm</name>
    <name type="synonym">Meloidogyne mayaguensis</name>
    <dbReference type="NCBI Taxonomy" id="390850"/>
    <lineage>
        <taxon>Eukaryota</taxon>
        <taxon>Metazoa</taxon>
        <taxon>Ecdysozoa</taxon>
        <taxon>Nematoda</taxon>
        <taxon>Chromadorea</taxon>
        <taxon>Rhabditida</taxon>
        <taxon>Tylenchina</taxon>
        <taxon>Tylenchomorpha</taxon>
        <taxon>Tylenchoidea</taxon>
        <taxon>Meloidogynidae</taxon>
        <taxon>Meloidogyninae</taxon>
        <taxon>Meloidogyne</taxon>
    </lineage>
</organism>
<name>A0ACB0YHR0_MELEN</name>
<accession>A0ACB0YHR0</accession>
<evidence type="ECO:0000313" key="1">
    <source>
        <dbReference type="EMBL" id="CAK5047233.1"/>
    </source>
</evidence>
<dbReference type="Proteomes" id="UP001497535">
    <property type="component" value="Unassembled WGS sequence"/>
</dbReference>
<protein>
    <submittedName>
        <fullName evidence="1">Uncharacterized protein</fullName>
    </submittedName>
</protein>
<proteinExistence type="predicted"/>
<reference evidence="1" key="1">
    <citation type="submission" date="2023-11" db="EMBL/GenBank/DDBJ databases">
        <authorList>
            <person name="Poullet M."/>
        </authorList>
    </citation>
    <scope>NUCLEOTIDE SEQUENCE</scope>
    <source>
        <strain evidence="1">E1834</strain>
    </source>
</reference>
<dbReference type="EMBL" id="CAVMJV010000012">
    <property type="protein sequence ID" value="CAK5047233.1"/>
    <property type="molecule type" value="Genomic_DNA"/>
</dbReference>
<evidence type="ECO:0000313" key="2">
    <source>
        <dbReference type="Proteomes" id="UP001497535"/>
    </source>
</evidence>